<dbReference type="PROSITE" id="PS00379">
    <property type="entry name" value="CDP_ALCOHOL_P_TRANSF"/>
    <property type="match status" value="1"/>
</dbReference>
<dbReference type="InterPro" id="IPR043130">
    <property type="entry name" value="CDP-OH_PTrfase_TM_dom"/>
</dbReference>
<dbReference type="GO" id="GO:0008654">
    <property type="term" value="P:phospholipid biosynthetic process"/>
    <property type="evidence" value="ECO:0007669"/>
    <property type="project" value="UniProtKB-UniRule"/>
</dbReference>
<dbReference type="InterPro" id="IPR007686">
    <property type="entry name" value="YutG/PgpA"/>
</dbReference>
<dbReference type="PANTHER" id="PTHR36305">
    <property type="entry name" value="PHOSPHATIDYLGLYCEROPHOSPHATASE A"/>
    <property type="match status" value="1"/>
</dbReference>
<dbReference type="InterPro" id="IPR048254">
    <property type="entry name" value="CDP_ALCOHOL_P_TRANSF_CS"/>
</dbReference>
<dbReference type="InterPro" id="IPR000462">
    <property type="entry name" value="CDP-OH_P_trans"/>
</dbReference>
<dbReference type="CDD" id="cd06971">
    <property type="entry name" value="PgpA"/>
    <property type="match status" value="1"/>
</dbReference>
<dbReference type="AlphaFoldDB" id="A0A5D0MCQ0"/>
<keyword evidence="5" id="KW-0812">Transmembrane</keyword>
<proteinExistence type="inferred from homology"/>
<dbReference type="GO" id="GO:0008444">
    <property type="term" value="F:CDP-diacylglycerol-glycerol-3-phosphate 3-phosphatidyltransferase activity"/>
    <property type="evidence" value="ECO:0007669"/>
    <property type="project" value="UniProtKB-UniRule"/>
</dbReference>
<feature type="transmembrane region" description="Helical" evidence="5">
    <location>
        <begin position="270"/>
        <end position="290"/>
    </location>
</feature>
<feature type="transmembrane region" description="Helical" evidence="5">
    <location>
        <begin position="75"/>
        <end position="100"/>
    </location>
</feature>
<dbReference type="Gene3D" id="1.20.120.1760">
    <property type="match status" value="1"/>
</dbReference>
<comment type="caution">
    <text evidence="7">The sequence shown here is derived from an EMBL/GenBank/DDBJ whole genome shotgun (WGS) entry which is preliminary data.</text>
</comment>
<feature type="transmembrane region" description="Helical" evidence="5">
    <location>
        <begin position="311"/>
        <end position="332"/>
    </location>
</feature>
<evidence type="ECO:0000256" key="3">
    <source>
        <dbReference type="NCBIfam" id="TIGR00560"/>
    </source>
</evidence>
<dbReference type="EC" id="2.7.8.5" evidence="3"/>
<dbReference type="NCBIfam" id="TIGR00560">
    <property type="entry name" value="pgsA"/>
    <property type="match status" value="1"/>
</dbReference>
<feature type="transmembrane region" description="Helical" evidence="5">
    <location>
        <begin position="202"/>
        <end position="220"/>
    </location>
</feature>
<name>A0A5D0MCQ0_9BACT</name>
<feature type="transmembrane region" description="Helical" evidence="5">
    <location>
        <begin position="179"/>
        <end position="196"/>
    </location>
</feature>
<dbReference type="GO" id="GO:0016020">
    <property type="term" value="C:membrane"/>
    <property type="evidence" value="ECO:0007669"/>
    <property type="project" value="InterPro"/>
</dbReference>
<keyword evidence="2 4" id="KW-0808">Transferase</keyword>
<evidence type="ECO:0000256" key="5">
    <source>
        <dbReference type="SAM" id="Phobius"/>
    </source>
</evidence>
<sequence length="335" mass="38370">MKYIPNIITITRIILIPFYILPFIYNNLYGNNSLLYGFILFILLSLTDFLDGYLARKYEIVSNFGKIIDPLADKLLVYSAFFLLVYLGRFPLWIIMVLLIREVLVTVHRNAAQNEGVAIAAVMSGKIKTTIQIITIITGFINHIYNNLLGNIDYYFIFITLFITIYSGVDYYLKNRKIISSKIFINKIYVYFLSIFRLGKIPFAPGTAGSLVAVIAFVSFKDMFISWKFYNLLWLFPLFIISSLLANKSILLFNEDDSSEIIIDEFTGQIIPLIFIPFSVLNILSAFVLFRIFDIWKPFPISKADNIKNGWGIMLDDLIAGLVTLGLMQLIIQLG</sequence>
<dbReference type="GO" id="GO:0008962">
    <property type="term" value="F:phosphatidylglycerophosphatase activity"/>
    <property type="evidence" value="ECO:0007669"/>
    <property type="project" value="InterPro"/>
</dbReference>
<dbReference type="InterPro" id="IPR004570">
    <property type="entry name" value="Phosphatidylglycerol_P_synth"/>
</dbReference>
<evidence type="ECO:0000259" key="6">
    <source>
        <dbReference type="Pfam" id="PF04608"/>
    </source>
</evidence>
<comment type="similarity">
    <text evidence="1 4">Belongs to the CDP-alcohol phosphatidyltransferase class-I family.</text>
</comment>
<keyword evidence="5" id="KW-0472">Membrane</keyword>
<feature type="transmembrane region" description="Helical" evidence="5">
    <location>
        <begin position="7"/>
        <end position="28"/>
    </location>
</feature>
<reference evidence="7" key="1">
    <citation type="submission" date="2019-08" db="EMBL/GenBank/DDBJ databases">
        <title>Genomic characterization of a novel candidate phylum (ARYD3) from a high temperature, high salinity tertiary oil reservoir in north central Oklahoma, USA.</title>
        <authorList>
            <person name="Youssef N.H."/>
            <person name="Yadav A."/>
            <person name="Elshahed M.S."/>
        </authorList>
    </citation>
    <scope>NUCLEOTIDE SEQUENCE [LARGE SCALE GENOMIC DNA]</scope>
    <source>
        <strain evidence="7">ARYD3</strain>
    </source>
</reference>
<dbReference type="PANTHER" id="PTHR36305:SF1">
    <property type="entry name" value="PHOSPHATIDYLGLYCEROPHOSPHATASE A"/>
    <property type="match status" value="1"/>
</dbReference>
<dbReference type="EMBL" id="VSIX01000033">
    <property type="protein sequence ID" value="TYB31534.1"/>
    <property type="molecule type" value="Genomic_DNA"/>
</dbReference>
<organism evidence="7 8">
    <name type="scientific">Candidatus Mcinerneyibacterium aminivorans</name>
    <dbReference type="NCBI Taxonomy" id="2703815"/>
    <lineage>
        <taxon>Bacteria</taxon>
        <taxon>Candidatus Macinerneyibacteriota</taxon>
        <taxon>Candidatus Mcinerneyibacteria</taxon>
        <taxon>Candidatus Mcinerneyibacteriales</taxon>
        <taxon>Candidatus Mcinerneyibacteriaceae</taxon>
        <taxon>Candidatus Mcinerneyibacterium</taxon>
    </lineage>
</organism>
<feature type="transmembrane region" description="Helical" evidence="5">
    <location>
        <begin position="232"/>
        <end position="250"/>
    </location>
</feature>
<evidence type="ECO:0000313" key="8">
    <source>
        <dbReference type="Proteomes" id="UP000324143"/>
    </source>
</evidence>
<keyword evidence="5" id="KW-1133">Transmembrane helix</keyword>
<evidence type="ECO:0000256" key="1">
    <source>
        <dbReference type="ARBA" id="ARBA00010441"/>
    </source>
</evidence>
<evidence type="ECO:0000256" key="2">
    <source>
        <dbReference type="ARBA" id="ARBA00022679"/>
    </source>
</evidence>
<dbReference type="Proteomes" id="UP000324143">
    <property type="component" value="Unassembled WGS sequence"/>
</dbReference>
<feature type="domain" description="YutG/PgpA" evidence="6">
    <location>
        <begin position="193"/>
        <end position="331"/>
    </location>
</feature>
<dbReference type="Pfam" id="PF04608">
    <property type="entry name" value="PgpA"/>
    <property type="match status" value="1"/>
</dbReference>
<evidence type="ECO:0000313" key="7">
    <source>
        <dbReference type="EMBL" id="TYB31534.1"/>
    </source>
</evidence>
<keyword evidence="8" id="KW-1185">Reference proteome</keyword>
<dbReference type="Pfam" id="PF01066">
    <property type="entry name" value="CDP-OH_P_transf"/>
    <property type="match status" value="1"/>
</dbReference>
<protein>
    <recommendedName>
        <fullName evidence="3">CDP-diacylglycerol--glycerol-3-phosphate 3-phosphatidyltransferase</fullName>
        <ecNumber evidence="3">2.7.8.5</ecNumber>
    </recommendedName>
</protein>
<gene>
    <name evidence="7" type="primary">pgsA</name>
    <name evidence="7" type="ORF">FXF47_04230</name>
</gene>
<dbReference type="SUPFAM" id="SSF101307">
    <property type="entry name" value="YutG-like"/>
    <property type="match status" value="1"/>
</dbReference>
<feature type="transmembrane region" description="Helical" evidence="5">
    <location>
        <begin position="34"/>
        <end position="54"/>
    </location>
</feature>
<dbReference type="InterPro" id="IPR036681">
    <property type="entry name" value="PgpA-like_sf"/>
</dbReference>
<feature type="transmembrane region" description="Helical" evidence="5">
    <location>
        <begin position="154"/>
        <end position="172"/>
    </location>
</feature>
<accession>A0A5D0MCQ0</accession>
<evidence type="ECO:0000256" key="4">
    <source>
        <dbReference type="RuleBase" id="RU003750"/>
    </source>
</evidence>
<dbReference type="InterPro" id="IPR026037">
    <property type="entry name" value="PgpA"/>
</dbReference>